<proteinExistence type="predicted"/>
<organism evidence="1 2">
    <name type="scientific">Perkinsus olseni</name>
    <name type="common">Perkinsus atlanticus</name>
    <dbReference type="NCBI Taxonomy" id="32597"/>
    <lineage>
        <taxon>Eukaryota</taxon>
        <taxon>Sar</taxon>
        <taxon>Alveolata</taxon>
        <taxon>Perkinsozoa</taxon>
        <taxon>Perkinsea</taxon>
        <taxon>Perkinsida</taxon>
        <taxon>Perkinsidae</taxon>
        <taxon>Perkinsus</taxon>
    </lineage>
</organism>
<gene>
    <name evidence="1" type="ORF">FOZ63_022134</name>
</gene>
<sequence>GSVFEILADLLTGVNMETMAGMRDGGSKRALSIMTVAICKEVVEVLAPIQYLICSLILRTFNPKLHDTFWDMTDEEFVRGIRRLLIDIAAEACLFVLLIVVIKRWLNESVIFIALRLGY</sequence>
<name>A0A7J6UJN5_PEROL</name>
<feature type="non-terminal residue" evidence="1">
    <location>
        <position position="1"/>
    </location>
</feature>
<dbReference type="EMBL" id="JABANO010002877">
    <property type="protein sequence ID" value="KAF4757246.1"/>
    <property type="molecule type" value="Genomic_DNA"/>
</dbReference>
<evidence type="ECO:0000313" key="1">
    <source>
        <dbReference type="EMBL" id="KAF4757246.1"/>
    </source>
</evidence>
<accession>A0A7J6UJN5</accession>
<dbReference type="AlphaFoldDB" id="A0A7J6UJN5"/>
<comment type="caution">
    <text evidence="1">The sequence shown here is derived from an EMBL/GenBank/DDBJ whole genome shotgun (WGS) entry which is preliminary data.</text>
</comment>
<reference evidence="1 2" key="1">
    <citation type="submission" date="2020-04" db="EMBL/GenBank/DDBJ databases">
        <title>Perkinsus olseni comparative genomics.</title>
        <authorList>
            <person name="Bogema D.R."/>
        </authorList>
    </citation>
    <scope>NUCLEOTIDE SEQUENCE [LARGE SCALE GENOMIC DNA]</scope>
    <source>
        <strain evidence="1 2">ATCC PRA-207</strain>
    </source>
</reference>
<dbReference type="OMA" id="ETMAGMR"/>
<protein>
    <submittedName>
        <fullName evidence="1">Uncharacterized protein</fullName>
    </submittedName>
</protein>
<dbReference type="Proteomes" id="UP000553632">
    <property type="component" value="Unassembled WGS sequence"/>
</dbReference>
<feature type="non-terminal residue" evidence="1">
    <location>
        <position position="119"/>
    </location>
</feature>
<evidence type="ECO:0000313" key="2">
    <source>
        <dbReference type="Proteomes" id="UP000553632"/>
    </source>
</evidence>
<keyword evidence="2" id="KW-1185">Reference proteome</keyword>